<evidence type="ECO:0000313" key="8">
    <source>
        <dbReference type="Proteomes" id="UP000554482"/>
    </source>
</evidence>
<dbReference type="PANTHER" id="PTHR42799:SF3">
    <property type="entry name" value="PEPTIDE METHIONINE SULFOXIDE REDUCTASE A5"/>
    <property type="match status" value="1"/>
</dbReference>
<evidence type="ECO:0000313" key="7">
    <source>
        <dbReference type="EMBL" id="KAF5201094.1"/>
    </source>
</evidence>
<gene>
    <name evidence="7" type="ORF">FRX31_009317</name>
</gene>
<keyword evidence="8" id="KW-1185">Reference proteome</keyword>
<protein>
    <recommendedName>
        <fullName evidence="2">peptide-methionine (S)-S-oxide reductase</fullName>
        <ecNumber evidence="2">1.8.4.11</ecNumber>
    </recommendedName>
    <alternativeName>
        <fullName evidence="5">Peptide-methionine (S)-S-oxide reductase</fullName>
    </alternativeName>
    <alternativeName>
        <fullName evidence="4">Protein-methionine-S-oxide reductase</fullName>
    </alternativeName>
</protein>
<evidence type="ECO:0000256" key="4">
    <source>
        <dbReference type="ARBA" id="ARBA00030273"/>
    </source>
</evidence>
<keyword evidence="3" id="KW-0560">Oxidoreductase</keyword>
<dbReference type="EMBL" id="JABWDY010009890">
    <property type="protein sequence ID" value="KAF5201094.1"/>
    <property type="molecule type" value="Genomic_DNA"/>
</dbReference>
<dbReference type="PANTHER" id="PTHR42799">
    <property type="entry name" value="MITOCHONDRIAL PEPTIDE METHIONINE SULFOXIDE REDUCTASE"/>
    <property type="match status" value="1"/>
</dbReference>
<dbReference type="AlphaFoldDB" id="A0A7J6WUJ8"/>
<dbReference type="InterPro" id="IPR002569">
    <property type="entry name" value="Met_Sox_Rdtase_MsrA_dom"/>
</dbReference>
<evidence type="ECO:0000256" key="1">
    <source>
        <dbReference type="ARBA" id="ARBA00005591"/>
    </source>
</evidence>
<proteinExistence type="inferred from homology"/>
<dbReference type="Proteomes" id="UP000554482">
    <property type="component" value="Unassembled WGS sequence"/>
</dbReference>
<reference evidence="7 8" key="1">
    <citation type="submission" date="2020-06" db="EMBL/GenBank/DDBJ databases">
        <title>Transcriptomic and genomic resources for Thalictrum thalictroides and T. hernandezii: Facilitating candidate gene discovery in an emerging model plant lineage.</title>
        <authorList>
            <person name="Arias T."/>
            <person name="Riano-Pachon D.M."/>
            <person name="Di Stilio V.S."/>
        </authorList>
    </citation>
    <scope>NUCLEOTIDE SEQUENCE [LARGE SCALE GENOMIC DNA]</scope>
    <source>
        <strain evidence="8">cv. WT478/WT964</strain>
        <tissue evidence="7">Leaves</tissue>
    </source>
</reference>
<dbReference type="Pfam" id="PF01625">
    <property type="entry name" value="PMSR"/>
    <property type="match status" value="1"/>
</dbReference>
<dbReference type="SUPFAM" id="SSF55068">
    <property type="entry name" value="Peptide methionine sulfoxide reductase"/>
    <property type="match status" value="1"/>
</dbReference>
<sequence length="132" mass="14649">MTTKKRSFVNLGKRDLLIIFVLVTILMVDGVVSIRLQQQSPLDGRRIIIVPDAKEQTTTTNQTPLKTAVFALGSFWRSEAVFGCLNGVERTTSGYAGGTPGFKTNPEFRSLGDHAECVQVFSFSFYYSLSFN</sequence>
<name>A0A7J6WUJ8_THATH</name>
<dbReference type="InterPro" id="IPR036509">
    <property type="entry name" value="Met_Sox_Rdtase_MsrA_sf"/>
</dbReference>
<feature type="domain" description="Peptide methionine sulphoxide reductase MsrA" evidence="6">
    <location>
        <begin position="67"/>
        <end position="120"/>
    </location>
</feature>
<evidence type="ECO:0000256" key="3">
    <source>
        <dbReference type="ARBA" id="ARBA00023002"/>
    </source>
</evidence>
<comment type="caution">
    <text evidence="7">The sequence shown here is derived from an EMBL/GenBank/DDBJ whole genome shotgun (WGS) entry which is preliminary data.</text>
</comment>
<organism evidence="7 8">
    <name type="scientific">Thalictrum thalictroides</name>
    <name type="common">Rue-anemone</name>
    <name type="synonym">Anemone thalictroides</name>
    <dbReference type="NCBI Taxonomy" id="46969"/>
    <lineage>
        <taxon>Eukaryota</taxon>
        <taxon>Viridiplantae</taxon>
        <taxon>Streptophyta</taxon>
        <taxon>Embryophyta</taxon>
        <taxon>Tracheophyta</taxon>
        <taxon>Spermatophyta</taxon>
        <taxon>Magnoliopsida</taxon>
        <taxon>Ranunculales</taxon>
        <taxon>Ranunculaceae</taxon>
        <taxon>Thalictroideae</taxon>
        <taxon>Thalictrum</taxon>
    </lineage>
</organism>
<dbReference type="OrthoDB" id="77405at2759"/>
<dbReference type="GO" id="GO:0034599">
    <property type="term" value="P:cellular response to oxidative stress"/>
    <property type="evidence" value="ECO:0007669"/>
    <property type="project" value="TreeGrafter"/>
</dbReference>
<dbReference type="GO" id="GO:0005737">
    <property type="term" value="C:cytoplasm"/>
    <property type="evidence" value="ECO:0007669"/>
    <property type="project" value="TreeGrafter"/>
</dbReference>
<evidence type="ECO:0000259" key="6">
    <source>
        <dbReference type="Pfam" id="PF01625"/>
    </source>
</evidence>
<accession>A0A7J6WUJ8</accession>
<dbReference type="Gene3D" id="3.30.1060.10">
    <property type="entry name" value="Peptide methionine sulphoxide reductase MsrA"/>
    <property type="match status" value="1"/>
</dbReference>
<comment type="similarity">
    <text evidence="1">Belongs to the MsrA Met sulfoxide reductase family.</text>
</comment>
<evidence type="ECO:0000256" key="2">
    <source>
        <dbReference type="ARBA" id="ARBA00012502"/>
    </source>
</evidence>
<dbReference type="InterPro" id="IPR050162">
    <property type="entry name" value="MsrA_MetSO_reductase"/>
</dbReference>
<evidence type="ECO:0000256" key="5">
    <source>
        <dbReference type="ARBA" id="ARBA00030643"/>
    </source>
</evidence>
<dbReference type="EC" id="1.8.4.11" evidence="2"/>
<dbReference type="GO" id="GO:0008113">
    <property type="term" value="F:peptide-methionine (S)-S-oxide reductase activity"/>
    <property type="evidence" value="ECO:0007669"/>
    <property type="project" value="UniProtKB-EC"/>
</dbReference>